<dbReference type="CDD" id="cd23659">
    <property type="entry name" value="USP_At3g01520-like"/>
    <property type="match status" value="1"/>
</dbReference>
<comment type="similarity">
    <text evidence="1">Belongs to the universal stress protein A family.</text>
</comment>
<dbReference type="KEGG" id="sesp:BN6_56270"/>
<dbReference type="InterPro" id="IPR014729">
    <property type="entry name" value="Rossmann-like_a/b/a_fold"/>
</dbReference>
<protein>
    <recommendedName>
        <fullName evidence="2">UspA domain-containing protein</fullName>
    </recommendedName>
</protein>
<dbReference type="STRING" id="1179773.BN6_56270"/>
<dbReference type="SUPFAM" id="SSF52402">
    <property type="entry name" value="Adenine nucleotide alpha hydrolases-like"/>
    <property type="match status" value="1"/>
</dbReference>
<name>K0K3I1_SACES</name>
<evidence type="ECO:0000256" key="1">
    <source>
        <dbReference type="ARBA" id="ARBA00008791"/>
    </source>
</evidence>
<dbReference type="InterPro" id="IPR006016">
    <property type="entry name" value="UspA"/>
</dbReference>
<feature type="domain" description="UspA" evidence="2">
    <location>
        <begin position="3"/>
        <end position="139"/>
    </location>
</feature>
<dbReference type="EMBL" id="HE804045">
    <property type="protein sequence ID" value="CCH32886.1"/>
    <property type="molecule type" value="Genomic_DNA"/>
</dbReference>
<dbReference type="HOGENOM" id="CLU_049301_9_5_11"/>
<dbReference type="OrthoDB" id="5244367at2"/>
<dbReference type="AlphaFoldDB" id="K0K3I1"/>
<gene>
    <name evidence="3" type="ordered locus">BN6_56270</name>
</gene>
<dbReference type="InterPro" id="IPR006015">
    <property type="entry name" value="Universal_stress_UspA"/>
</dbReference>
<dbReference type="Gene3D" id="3.40.50.620">
    <property type="entry name" value="HUPs"/>
    <property type="match status" value="1"/>
</dbReference>
<reference evidence="3 4" key="1">
    <citation type="journal article" date="2012" name="BMC Genomics">
        <title>Complete genome sequence of Saccharothrix espanaensis DSM 44229T and comparison to the other completely sequenced Pseudonocardiaceae.</title>
        <authorList>
            <person name="Strobel T."/>
            <person name="Al-Dilaimi A."/>
            <person name="Blom J."/>
            <person name="Gessner A."/>
            <person name="Kalinowski J."/>
            <person name="Luzhetska M."/>
            <person name="Puhler A."/>
            <person name="Szczepanowski R."/>
            <person name="Bechthold A."/>
            <person name="Ruckert C."/>
        </authorList>
    </citation>
    <scope>NUCLEOTIDE SEQUENCE [LARGE SCALE GENOMIC DNA]</scope>
    <source>
        <strain evidence="4">ATCC 51144 / DSM 44229 / JCM 9112 / NBRC 15066 / NRRL 15764</strain>
    </source>
</reference>
<organism evidence="3 4">
    <name type="scientific">Saccharothrix espanaensis (strain ATCC 51144 / DSM 44229 / JCM 9112 / NBRC 15066 / NRRL 15764)</name>
    <dbReference type="NCBI Taxonomy" id="1179773"/>
    <lineage>
        <taxon>Bacteria</taxon>
        <taxon>Bacillati</taxon>
        <taxon>Actinomycetota</taxon>
        <taxon>Actinomycetes</taxon>
        <taxon>Pseudonocardiales</taxon>
        <taxon>Pseudonocardiaceae</taxon>
        <taxon>Saccharothrix</taxon>
    </lineage>
</organism>
<dbReference type="eggNOG" id="COG0589">
    <property type="taxonomic scope" value="Bacteria"/>
</dbReference>
<sequence length="173" mass="18770">MDHRIVVGVDGSPAGRLALTWAMEEGRLRGVPVHALLVWDCDDGMFFGPVFAAVAAGADPGKLREKDRVLLDEIADRVGDDVHVEMADGPARDVLVRASANAVLLVVGKPRAGVIREALLGSLSSYCVRRAVCPVVVVREPEQRHVDPERAVGRRRCVDLRRRVRSGALRPVA</sequence>
<dbReference type="PATRIC" id="fig|1179773.3.peg.5667"/>
<dbReference type="PANTHER" id="PTHR46553:SF3">
    <property type="entry name" value="ADENINE NUCLEOTIDE ALPHA HYDROLASES-LIKE SUPERFAMILY PROTEIN"/>
    <property type="match status" value="1"/>
</dbReference>
<dbReference type="PRINTS" id="PR01438">
    <property type="entry name" value="UNVRSLSTRESS"/>
</dbReference>
<evidence type="ECO:0000259" key="2">
    <source>
        <dbReference type="Pfam" id="PF00582"/>
    </source>
</evidence>
<evidence type="ECO:0000313" key="4">
    <source>
        <dbReference type="Proteomes" id="UP000006281"/>
    </source>
</evidence>
<dbReference type="Pfam" id="PF00582">
    <property type="entry name" value="Usp"/>
    <property type="match status" value="1"/>
</dbReference>
<keyword evidence="4" id="KW-1185">Reference proteome</keyword>
<dbReference type="BioCyc" id="SESP1179773:BN6_RS27135-MONOMER"/>
<accession>K0K3I1</accession>
<proteinExistence type="inferred from homology"/>
<dbReference type="Proteomes" id="UP000006281">
    <property type="component" value="Chromosome"/>
</dbReference>
<evidence type="ECO:0000313" key="3">
    <source>
        <dbReference type="EMBL" id="CCH32886.1"/>
    </source>
</evidence>
<dbReference type="PANTHER" id="PTHR46553">
    <property type="entry name" value="ADENINE NUCLEOTIDE ALPHA HYDROLASES-LIKE SUPERFAMILY PROTEIN"/>
    <property type="match status" value="1"/>
</dbReference>